<dbReference type="KEGG" id="alkq:M9189_07765"/>
<proteinExistence type="predicted"/>
<name>A0A9J6ZMK3_9BACT</name>
<evidence type="ECO:0000313" key="1">
    <source>
        <dbReference type="EMBL" id="URW78758.1"/>
    </source>
</evidence>
<keyword evidence="2" id="KW-1185">Reference proteome</keyword>
<dbReference type="RefSeq" id="WP_250722137.1">
    <property type="nucleotide sequence ID" value="NZ_CP098400.1"/>
</dbReference>
<reference evidence="1" key="2">
    <citation type="submission" date="2022-06" db="EMBL/GenBank/DDBJ databases">
        <title>Xiashengella guii gen. nov. sp. nov., a bacterium isolated form anaerobic digestion tank.</title>
        <authorList>
            <person name="Huang H."/>
        </authorList>
    </citation>
    <scope>NUCLEOTIDE SEQUENCE</scope>
    <source>
        <strain evidence="1">Ai-910</strain>
    </source>
</reference>
<sequence>MRLNTRSILSLLVLLTFLPATIGYAFFRHSCSICHYSKVETALAVVMHSEDDHECYCVEDCESEDHEHECDMDLKKLELPFTSEDDDIKLITPVVHDDSLVAATLCTSGDFCTCNDITIRETLPSVPISGQSLLVQNCVFRL</sequence>
<reference evidence="1" key="1">
    <citation type="submission" date="2022-05" db="EMBL/GenBank/DDBJ databases">
        <authorList>
            <person name="Sun X."/>
        </authorList>
    </citation>
    <scope>NUCLEOTIDE SEQUENCE</scope>
    <source>
        <strain evidence="1">Ai-910</strain>
    </source>
</reference>
<organism evidence="1 2">
    <name type="scientific">Xiashengella succiniciproducens</name>
    <dbReference type="NCBI Taxonomy" id="2949635"/>
    <lineage>
        <taxon>Bacteria</taxon>
        <taxon>Pseudomonadati</taxon>
        <taxon>Bacteroidota</taxon>
        <taxon>Bacteroidia</taxon>
        <taxon>Marinilabiliales</taxon>
        <taxon>Marinilabiliaceae</taxon>
        <taxon>Xiashengella</taxon>
    </lineage>
</organism>
<dbReference type="EMBL" id="CP098400">
    <property type="protein sequence ID" value="URW78758.1"/>
    <property type="molecule type" value="Genomic_DNA"/>
</dbReference>
<evidence type="ECO:0000313" key="2">
    <source>
        <dbReference type="Proteomes" id="UP001056426"/>
    </source>
</evidence>
<gene>
    <name evidence="1" type="ORF">M9189_07765</name>
</gene>
<dbReference type="AlphaFoldDB" id="A0A9J6ZMK3"/>
<accession>A0A9J6ZMK3</accession>
<dbReference type="Proteomes" id="UP001056426">
    <property type="component" value="Chromosome"/>
</dbReference>
<protein>
    <submittedName>
        <fullName evidence="1">Uncharacterized protein</fullName>
    </submittedName>
</protein>